<dbReference type="Gene3D" id="3.40.50.10240">
    <property type="entry name" value="Thiamin pyrophosphokinase, catalytic domain"/>
    <property type="match status" value="1"/>
</dbReference>
<feature type="domain" description="Thiamin pyrophosphokinase catalytic" evidence="6">
    <location>
        <begin position="21"/>
        <end position="121"/>
    </location>
</feature>
<dbReference type="InterPro" id="IPR007371">
    <property type="entry name" value="TPK_catalytic"/>
</dbReference>
<evidence type="ECO:0000259" key="7">
    <source>
        <dbReference type="Pfam" id="PF21275"/>
    </source>
</evidence>
<evidence type="ECO:0000256" key="3">
    <source>
        <dbReference type="ARBA" id="ARBA00022777"/>
    </source>
</evidence>
<evidence type="ECO:0000313" key="8">
    <source>
        <dbReference type="EMBL" id="AIF25956.1"/>
    </source>
</evidence>
<dbReference type="Pfam" id="PF21275">
    <property type="entry name" value="Thi_PPkinase_C"/>
    <property type="match status" value="1"/>
</dbReference>
<feature type="domain" description="Thiamin pyrophosphokinase-like substrate-binding" evidence="7">
    <location>
        <begin position="143"/>
        <end position="201"/>
    </location>
</feature>
<dbReference type="PANTHER" id="PTHR41299">
    <property type="entry name" value="THIAMINE PYROPHOSPHOKINASE"/>
    <property type="match status" value="1"/>
</dbReference>
<evidence type="ECO:0000256" key="2">
    <source>
        <dbReference type="ARBA" id="ARBA00022741"/>
    </source>
</evidence>
<proteinExistence type="predicted"/>
<evidence type="ECO:0000256" key="5">
    <source>
        <dbReference type="NCBIfam" id="TIGR01378"/>
    </source>
</evidence>
<accession>A0A0B4N0Q0</accession>
<organism evidence="8">
    <name type="scientific">uncultured bacterium Ad_091_F22_contig2</name>
    <dbReference type="NCBI Taxonomy" id="1489284"/>
    <lineage>
        <taxon>Bacteria</taxon>
        <taxon>environmental samples</taxon>
    </lineage>
</organism>
<sequence length="214" mass="24034">MHSIVILCNGEFPRKAYPLYLLESAEAVVCCDGAAVKYLRKFGEKKLPEAVIGDMDSLPRRLREKLAPIVIPVEEQDYNDMTKAMRYVLAHHPDVTDIHILGASGLREDHTVGNLGLLMEYTRMFDLEGILVEMVSDYSTAFAITDSCELHVGKGRRVSLFSPDNSLTIKSEGLHWSTDEVVFDNWWPATLNRADADVIKLTFSHPSRALVILD</sequence>
<dbReference type="CDD" id="cd07995">
    <property type="entry name" value="TPK"/>
    <property type="match status" value="1"/>
</dbReference>
<evidence type="ECO:0000256" key="1">
    <source>
        <dbReference type="ARBA" id="ARBA00022679"/>
    </source>
</evidence>
<evidence type="ECO:0000259" key="6">
    <source>
        <dbReference type="Pfam" id="PF04263"/>
    </source>
</evidence>
<dbReference type="EMBL" id="KJ631382">
    <property type="protein sequence ID" value="AIF25956.1"/>
    <property type="molecule type" value="Genomic_DNA"/>
</dbReference>
<dbReference type="EC" id="2.7.6.2" evidence="5"/>
<dbReference type="InterPro" id="IPR036759">
    <property type="entry name" value="TPK_catalytic_sf"/>
</dbReference>
<dbReference type="GO" id="GO:0004788">
    <property type="term" value="F:thiamine diphosphokinase activity"/>
    <property type="evidence" value="ECO:0007669"/>
    <property type="project" value="UniProtKB-UniRule"/>
</dbReference>
<dbReference type="NCBIfam" id="TIGR01378">
    <property type="entry name" value="thi_PPkinase"/>
    <property type="match status" value="1"/>
</dbReference>
<keyword evidence="3 8" id="KW-0418">Kinase</keyword>
<dbReference type="InterPro" id="IPR006282">
    <property type="entry name" value="Thi_PPkinase"/>
</dbReference>
<reference evidence="8" key="1">
    <citation type="submission" date="2014-03" db="EMBL/GenBank/DDBJ databases">
        <title>A sequence of cellulolytic fosmid clone of goat rumen metagenome.</title>
        <authorList>
            <person name="Lee K.-T."/>
            <person name="Kim J.-Y."/>
            <person name="Kim Y.-J."/>
            <person name="Ahn J.-H."/>
            <person name="Park M.-N."/>
            <person name="Kim J.-H."/>
            <person name="Kim T.-H."/>
        </authorList>
    </citation>
    <scope>NUCLEOTIDE SEQUENCE</scope>
</reference>
<dbReference type="GO" id="GO:0016301">
    <property type="term" value="F:kinase activity"/>
    <property type="evidence" value="ECO:0007669"/>
    <property type="project" value="UniProtKB-KW"/>
</dbReference>
<keyword evidence="4" id="KW-0067">ATP-binding</keyword>
<dbReference type="GO" id="GO:0009229">
    <property type="term" value="P:thiamine diphosphate biosynthetic process"/>
    <property type="evidence" value="ECO:0007669"/>
    <property type="project" value="InterPro"/>
</dbReference>
<dbReference type="AlphaFoldDB" id="A0A0B4N0Q0"/>
<dbReference type="PANTHER" id="PTHR41299:SF1">
    <property type="entry name" value="THIAMINE PYROPHOSPHOKINASE"/>
    <property type="match status" value="1"/>
</dbReference>
<dbReference type="InterPro" id="IPR053149">
    <property type="entry name" value="TPK"/>
</dbReference>
<dbReference type="GO" id="GO:0005524">
    <property type="term" value="F:ATP binding"/>
    <property type="evidence" value="ECO:0007669"/>
    <property type="project" value="UniProtKB-KW"/>
</dbReference>
<keyword evidence="2" id="KW-0547">Nucleotide-binding</keyword>
<dbReference type="InterPro" id="IPR049442">
    <property type="entry name" value="Thi_PPkinase-like_C"/>
</dbReference>
<keyword evidence="1" id="KW-0808">Transferase</keyword>
<dbReference type="Pfam" id="PF04263">
    <property type="entry name" value="TPK_catalytic"/>
    <property type="match status" value="1"/>
</dbReference>
<protein>
    <recommendedName>
        <fullName evidence="5">Thiamine diphosphokinase</fullName>
        <ecNumber evidence="5">2.7.6.2</ecNumber>
    </recommendedName>
</protein>
<dbReference type="SUPFAM" id="SSF63999">
    <property type="entry name" value="Thiamin pyrophosphokinase, catalytic domain"/>
    <property type="match status" value="1"/>
</dbReference>
<name>A0A0B4N0Q0_9BACT</name>
<dbReference type="GO" id="GO:0006772">
    <property type="term" value="P:thiamine metabolic process"/>
    <property type="evidence" value="ECO:0007669"/>
    <property type="project" value="UniProtKB-UniRule"/>
</dbReference>
<evidence type="ECO:0000256" key="4">
    <source>
        <dbReference type="ARBA" id="ARBA00022840"/>
    </source>
</evidence>